<dbReference type="Proteomes" id="UP000198888">
    <property type="component" value="Unassembled WGS sequence"/>
</dbReference>
<accession>A0A1H6SA40</accession>
<keyword evidence="1" id="KW-0472">Membrane</keyword>
<feature type="transmembrane region" description="Helical" evidence="1">
    <location>
        <begin position="12"/>
        <end position="31"/>
    </location>
</feature>
<keyword evidence="1" id="KW-1133">Transmembrane helix</keyword>
<accession>A0A2H4Q0J8</accession>
<feature type="transmembrane region" description="Helical" evidence="1">
    <location>
        <begin position="37"/>
        <end position="57"/>
    </location>
</feature>
<name>A0A1H6SA40_9EURY</name>
<evidence type="ECO:0000313" key="2">
    <source>
        <dbReference type="EMBL" id="SEI62774.1"/>
    </source>
</evidence>
<dbReference type="AlphaFoldDB" id="A0A1H6SA40"/>
<evidence type="ECO:0000256" key="1">
    <source>
        <dbReference type="SAM" id="Phobius"/>
    </source>
</evidence>
<reference evidence="2 3" key="1">
    <citation type="submission" date="2016-10" db="EMBL/GenBank/DDBJ databases">
        <authorList>
            <person name="de Groot N.N."/>
        </authorList>
    </citation>
    <scope>NUCLEOTIDE SEQUENCE [LARGE SCALE GENOMIC DNA]</scope>
    <source>
        <strain evidence="2 3">DSM 22187</strain>
    </source>
</reference>
<protein>
    <submittedName>
        <fullName evidence="2">Uncharacterized protein</fullName>
    </submittedName>
</protein>
<proteinExistence type="predicted"/>
<dbReference type="GeneID" id="35001914"/>
<gene>
    <name evidence="2" type="ORF">SAMN05444271_10497</name>
</gene>
<dbReference type="STRING" id="1073996.SAMN05444271_10497"/>
<evidence type="ECO:0000313" key="3">
    <source>
        <dbReference type="Proteomes" id="UP000198888"/>
    </source>
</evidence>
<dbReference type="KEGG" id="hae:halTADL_1099"/>
<dbReference type="EMBL" id="FNYR01000004">
    <property type="protein sequence ID" value="SEI62774.1"/>
    <property type="molecule type" value="Genomic_DNA"/>
</dbReference>
<keyword evidence="3" id="KW-1185">Reference proteome</keyword>
<dbReference type="RefSeq" id="WP_089671237.1">
    <property type="nucleotide sequence ID" value="NZ_CP024845.1"/>
</dbReference>
<organism evidence="2 3">
    <name type="scientific">Halohasta litchfieldiae</name>
    <dbReference type="NCBI Taxonomy" id="1073996"/>
    <lineage>
        <taxon>Archaea</taxon>
        <taxon>Methanobacteriati</taxon>
        <taxon>Methanobacteriota</taxon>
        <taxon>Stenosarchaea group</taxon>
        <taxon>Halobacteria</taxon>
        <taxon>Halobacteriales</taxon>
        <taxon>Haloferacaceae</taxon>
        <taxon>Halohasta</taxon>
    </lineage>
</organism>
<keyword evidence="1" id="KW-0812">Transmembrane</keyword>
<sequence length="59" mass="5957">MTASMQDERDIASAPVVAFGAAFLLAVLAAYNFSTGVYGGAIVSGVGVMIATLFGLLTE</sequence>